<comment type="caution">
    <text evidence="2">The sequence shown here is derived from an EMBL/GenBank/DDBJ whole genome shotgun (WGS) entry which is preliminary data.</text>
</comment>
<dbReference type="AlphaFoldDB" id="A0A8S2F083"/>
<evidence type="ECO:0000256" key="1">
    <source>
        <dbReference type="SAM" id="MobiDB-lite"/>
    </source>
</evidence>
<sequence length="456" mass="52369">ASTGQYLKKMLLSKVNGNEACPLRERFIINFVKVQSNFKSDDVVLLDHSKFPSMNQFVMILFLIDDIHLYFEEAANDRIRYFGDAPAEKSRKIDYDDWLKTRLLKARNHVYRHVTQIQHLEMAGFIGQQYLQKHGSFDAGVADKKLYLVIEQLTEEHFFTPHNNDQRQLFIEETIVNSPIYYTTMIIRQYESFFNVDDIDLYLTDSTVYVTHPQNNQTTSNVKAEKMGAFNPQSKVTVDLIKTVLKEGPILETLTSLQQSVNGLKSYFRGYKNRSSMIQALLNYMYNDLKLMQHYPGGASTVSKDGKEYHHHVYLLKFSIENSTKDKIMFNQYLAAVDMNIESYRRLNTQIVDLKNDKIKLSVELTTTLVNPPYDKLVDQMSLVKYAPDSAAPPLRTPGSSPRIPNDTIPQSHQKINHARPSPTPANLKQTLPTAIAAAKREAKSMINDKQHTTTK</sequence>
<gene>
    <name evidence="2" type="ORF">OVA965_LOCUS27892</name>
    <name evidence="3" type="ORF">TMI583_LOCUS28641</name>
</gene>
<dbReference type="Proteomes" id="UP000677228">
    <property type="component" value="Unassembled WGS sequence"/>
</dbReference>
<feature type="region of interest" description="Disordered" evidence="1">
    <location>
        <begin position="390"/>
        <end position="429"/>
    </location>
</feature>
<dbReference type="Proteomes" id="UP000682733">
    <property type="component" value="Unassembled WGS sequence"/>
</dbReference>
<organism evidence="2 4">
    <name type="scientific">Didymodactylos carnosus</name>
    <dbReference type="NCBI Taxonomy" id="1234261"/>
    <lineage>
        <taxon>Eukaryota</taxon>
        <taxon>Metazoa</taxon>
        <taxon>Spiralia</taxon>
        <taxon>Gnathifera</taxon>
        <taxon>Rotifera</taxon>
        <taxon>Eurotatoria</taxon>
        <taxon>Bdelloidea</taxon>
        <taxon>Philodinida</taxon>
        <taxon>Philodinidae</taxon>
        <taxon>Didymodactylos</taxon>
    </lineage>
</organism>
<protein>
    <submittedName>
        <fullName evidence="2">Uncharacterized protein</fullName>
    </submittedName>
</protein>
<evidence type="ECO:0000313" key="2">
    <source>
        <dbReference type="EMBL" id="CAF1286646.1"/>
    </source>
</evidence>
<proteinExistence type="predicted"/>
<feature type="non-terminal residue" evidence="2">
    <location>
        <position position="1"/>
    </location>
</feature>
<name>A0A8S2F083_9BILA</name>
<evidence type="ECO:0000313" key="3">
    <source>
        <dbReference type="EMBL" id="CAF4091675.1"/>
    </source>
</evidence>
<reference evidence="2" key="1">
    <citation type="submission" date="2021-02" db="EMBL/GenBank/DDBJ databases">
        <authorList>
            <person name="Nowell W R."/>
        </authorList>
    </citation>
    <scope>NUCLEOTIDE SEQUENCE</scope>
</reference>
<dbReference type="EMBL" id="CAJNOK010018681">
    <property type="protein sequence ID" value="CAF1286646.1"/>
    <property type="molecule type" value="Genomic_DNA"/>
</dbReference>
<dbReference type="EMBL" id="CAJOBA010040250">
    <property type="protein sequence ID" value="CAF4091675.1"/>
    <property type="molecule type" value="Genomic_DNA"/>
</dbReference>
<accession>A0A8S2F083</accession>
<evidence type="ECO:0000313" key="4">
    <source>
        <dbReference type="Proteomes" id="UP000677228"/>
    </source>
</evidence>